<protein>
    <submittedName>
        <fullName evidence="2">Rap1 GTPase-activating protein 1-like</fullName>
    </submittedName>
</protein>
<feature type="region of interest" description="Disordered" evidence="1">
    <location>
        <begin position="1"/>
        <end position="42"/>
    </location>
</feature>
<dbReference type="Proteomes" id="UP000735302">
    <property type="component" value="Unassembled WGS sequence"/>
</dbReference>
<gene>
    <name evidence="2" type="ORF">PoB_002006100</name>
</gene>
<dbReference type="GO" id="GO:0030695">
    <property type="term" value="F:GTPase regulator activity"/>
    <property type="evidence" value="ECO:0007669"/>
    <property type="project" value="InterPro"/>
</dbReference>
<dbReference type="EMBL" id="BLXT01002362">
    <property type="protein sequence ID" value="GFN93555.1"/>
    <property type="molecule type" value="Genomic_DNA"/>
</dbReference>
<dbReference type="InterPro" id="IPR003109">
    <property type="entry name" value="GoLoco_motif"/>
</dbReference>
<comment type="caution">
    <text evidence="2">The sequence shown here is derived from an EMBL/GenBank/DDBJ whole genome shotgun (WGS) entry which is preliminary data.</text>
</comment>
<sequence>MRKNSIIRRKARKQSMEGQLYCEAHAPESQNTTPSPETDERNTDLFEMLEKLQSTRIDDQRCDINTFFKELGRLPFEVAGVDSSERRFNYAGTNWMAGPDLVVVGHTSRF</sequence>
<organism evidence="2 3">
    <name type="scientific">Plakobranchus ocellatus</name>
    <dbReference type="NCBI Taxonomy" id="259542"/>
    <lineage>
        <taxon>Eukaryota</taxon>
        <taxon>Metazoa</taxon>
        <taxon>Spiralia</taxon>
        <taxon>Lophotrochozoa</taxon>
        <taxon>Mollusca</taxon>
        <taxon>Gastropoda</taxon>
        <taxon>Heterobranchia</taxon>
        <taxon>Euthyneura</taxon>
        <taxon>Panpulmonata</taxon>
        <taxon>Sacoglossa</taxon>
        <taxon>Placobranchoidea</taxon>
        <taxon>Plakobranchidae</taxon>
        <taxon>Plakobranchus</taxon>
    </lineage>
</organism>
<reference evidence="2 3" key="1">
    <citation type="journal article" date="2021" name="Elife">
        <title>Chloroplast acquisition without the gene transfer in kleptoplastic sea slugs, Plakobranchus ocellatus.</title>
        <authorList>
            <person name="Maeda T."/>
            <person name="Takahashi S."/>
            <person name="Yoshida T."/>
            <person name="Shimamura S."/>
            <person name="Takaki Y."/>
            <person name="Nagai Y."/>
            <person name="Toyoda A."/>
            <person name="Suzuki Y."/>
            <person name="Arimoto A."/>
            <person name="Ishii H."/>
            <person name="Satoh N."/>
            <person name="Nishiyama T."/>
            <person name="Hasebe M."/>
            <person name="Maruyama T."/>
            <person name="Minagawa J."/>
            <person name="Obokata J."/>
            <person name="Shigenobu S."/>
        </authorList>
    </citation>
    <scope>NUCLEOTIDE SEQUENCE [LARGE SCALE GENOMIC DNA]</scope>
</reference>
<dbReference type="PROSITE" id="PS50877">
    <property type="entry name" value="GOLOCO"/>
    <property type="match status" value="1"/>
</dbReference>
<dbReference type="Pfam" id="PF02188">
    <property type="entry name" value="GoLoco"/>
    <property type="match status" value="1"/>
</dbReference>
<name>A0AAV3ZCB9_9GAST</name>
<accession>A0AAV3ZCB9</accession>
<evidence type="ECO:0000256" key="1">
    <source>
        <dbReference type="SAM" id="MobiDB-lite"/>
    </source>
</evidence>
<dbReference type="AlphaFoldDB" id="A0AAV3ZCB9"/>
<dbReference type="SMART" id="SM00390">
    <property type="entry name" value="GoLoco"/>
    <property type="match status" value="1"/>
</dbReference>
<evidence type="ECO:0000313" key="3">
    <source>
        <dbReference type="Proteomes" id="UP000735302"/>
    </source>
</evidence>
<feature type="compositionally biased region" description="Basic residues" evidence="1">
    <location>
        <begin position="1"/>
        <end position="13"/>
    </location>
</feature>
<proteinExistence type="predicted"/>
<keyword evidence="3" id="KW-1185">Reference proteome</keyword>
<evidence type="ECO:0000313" key="2">
    <source>
        <dbReference type="EMBL" id="GFN93555.1"/>
    </source>
</evidence>